<keyword evidence="6" id="KW-1185">Reference proteome</keyword>
<dbReference type="AlphaFoldDB" id="A0AAV8ZSJ1"/>
<evidence type="ECO:0000313" key="5">
    <source>
        <dbReference type="EMBL" id="KAJ8968986.1"/>
    </source>
</evidence>
<dbReference type="InterPro" id="IPR003172">
    <property type="entry name" value="ML_dom"/>
</dbReference>
<dbReference type="EMBL" id="JANEYF010000611">
    <property type="protein sequence ID" value="KAJ8968986.1"/>
    <property type="molecule type" value="Genomic_DNA"/>
</dbReference>
<reference evidence="5" key="1">
    <citation type="journal article" date="2023" name="Insect Mol. Biol.">
        <title>Genome sequencing provides insights into the evolution of gene families encoding plant cell wall-degrading enzymes in longhorned beetles.</title>
        <authorList>
            <person name="Shin N.R."/>
            <person name="Okamura Y."/>
            <person name="Kirsch R."/>
            <person name="Pauchet Y."/>
        </authorList>
    </citation>
    <scope>NUCLEOTIDE SEQUENCE</scope>
    <source>
        <strain evidence="5">RBIC_L_NR</strain>
    </source>
</reference>
<dbReference type="GO" id="GO:0005576">
    <property type="term" value="C:extracellular region"/>
    <property type="evidence" value="ECO:0007669"/>
    <property type="project" value="UniProtKB-SubCell"/>
</dbReference>
<name>A0AAV8ZSJ1_9CUCU</name>
<dbReference type="SMART" id="SM00737">
    <property type="entry name" value="ML"/>
    <property type="match status" value="1"/>
</dbReference>
<accession>A0AAV8ZSJ1</accession>
<organism evidence="5 6">
    <name type="scientific">Rhamnusium bicolor</name>
    <dbReference type="NCBI Taxonomy" id="1586634"/>
    <lineage>
        <taxon>Eukaryota</taxon>
        <taxon>Metazoa</taxon>
        <taxon>Ecdysozoa</taxon>
        <taxon>Arthropoda</taxon>
        <taxon>Hexapoda</taxon>
        <taxon>Insecta</taxon>
        <taxon>Pterygota</taxon>
        <taxon>Neoptera</taxon>
        <taxon>Endopterygota</taxon>
        <taxon>Coleoptera</taxon>
        <taxon>Polyphaga</taxon>
        <taxon>Cucujiformia</taxon>
        <taxon>Chrysomeloidea</taxon>
        <taxon>Cerambycidae</taxon>
        <taxon>Lepturinae</taxon>
        <taxon>Rhagiini</taxon>
        <taxon>Rhamnusium</taxon>
    </lineage>
</organism>
<dbReference type="FunFam" id="2.60.40.770:FF:000001">
    <property type="entry name" value="NPC intracellular cholesterol transporter 2"/>
    <property type="match status" value="1"/>
</dbReference>
<feature type="domain" description="MD-2-related lipid-recognition" evidence="4">
    <location>
        <begin position="12"/>
        <end position="137"/>
    </location>
</feature>
<comment type="caution">
    <text evidence="5">The sequence shown here is derived from an EMBL/GenBank/DDBJ whole genome shotgun (WGS) entry which is preliminary data.</text>
</comment>
<dbReference type="InterPro" id="IPR014756">
    <property type="entry name" value="Ig_E-set"/>
</dbReference>
<sequence length="141" mass="15753">MLSLVLTTENKIEDLDDRVTVGACKKPPCRLRKNSAVNFVLKFKPEYDVTKLVNTVNANILGIPFPFVGVDGEDACDKIYKEDGTTKAGCNLKAGQEYVYKSSIDVLQIYPRIKTDVHWGLTDPNTKKDVICFEVPARITN</sequence>
<dbReference type="Pfam" id="PF02221">
    <property type="entry name" value="E1_DerP2_DerF2"/>
    <property type="match status" value="1"/>
</dbReference>
<comment type="subcellular location">
    <subcellularLocation>
        <location evidence="1">Secreted</location>
    </subcellularLocation>
</comment>
<evidence type="ECO:0000256" key="3">
    <source>
        <dbReference type="ARBA" id="ARBA00022525"/>
    </source>
</evidence>
<gene>
    <name evidence="5" type="ORF">NQ314_001996</name>
</gene>
<evidence type="ECO:0000313" key="6">
    <source>
        <dbReference type="Proteomes" id="UP001162156"/>
    </source>
</evidence>
<evidence type="ECO:0000259" key="4">
    <source>
        <dbReference type="SMART" id="SM00737"/>
    </source>
</evidence>
<dbReference type="Proteomes" id="UP001162156">
    <property type="component" value="Unassembled WGS sequence"/>
</dbReference>
<proteinExistence type="inferred from homology"/>
<keyword evidence="3" id="KW-0964">Secreted</keyword>
<evidence type="ECO:0000256" key="2">
    <source>
        <dbReference type="ARBA" id="ARBA00006370"/>
    </source>
</evidence>
<dbReference type="Gene3D" id="2.60.40.770">
    <property type="match status" value="1"/>
</dbReference>
<dbReference type="SUPFAM" id="SSF81296">
    <property type="entry name" value="E set domains"/>
    <property type="match status" value="1"/>
</dbReference>
<evidence type="ECO:0000256" key="1">
    <source>
        <dbReference type="ARBA" id="ARBA00004613"/>
    </source>
</evidence>
<protein>
    <recommendedName>
        <fullName evidence="4">MD-2-related lipid-recognition domain-containing protein</fullName>
    </recommendedName>
</protein>
<comment type="similarity">
    <text evidence="2">Belongs to the NPC2 family.</text>
</comment>